<evidence type="ECO:0000256" key="1">
    <source>
        <dbReference type="ARBA" id="ARBA00009375"/>
    </source>
</evidence>
<comment type="caution">
    <text evidence="4">Lacks conserved residue(s) required for the propagation of feature annotation.</text>
</comment>
<comment type="similarity">
    <text evidence="1 4 7">Belongs to the tRNA pseudouridine synthase TruA family.</text>
</comment>
<dbReference type="Gene3D" id="3.30.70.660">
    <property type="entry name" value="Pseudouridine synthase I, catalytic domain, C-terminal subdomain"/>
    <property type="match status" value="1"/>
</dbReference>
<dbReference type="EMBL" id="LT607756">
    <property type="protein sequence ID" value="SCG85271.1"/>
    <property type="molecule type" value="Genomic_DNA"/>
</dbReference>
<dbReference type="STRING" id="118062.MCBB_0698"/>
<dbReference type="Pfam" id="PF01416">
    <property type="entry name" value="PseudoU_synth_1"/>
    <property type="match status" value="1"/>
</dbReference>
<dbReference type="GO" id="GO:0031119">
    <property type="term" value="P:tRNA pseudouridine synthesis"/>
    <property type="evidence" value="ECO:0007669"/>
    <property type="project" value="UniProtKB-UniRule"/>
</dbReference>
<keyword evidence="2 4" id="KW-0819">tRNA processing</keyword>
<dbReference type="KEGG" id="mcub:MCBB_0698"/>
<evidence type="ECO:0000313" key="9">
    <source>
        <dbReference type="EMBL" id="SCG85271.1"/>
    </source>
</evidence>
<keyword evidence="10" id="KW-1185">Reference proteome</keyword>
<sequence length="267" mass="30380">MKVGYIGDGFHGFQRQLNFQTVEGELIKAFKKVDLMDAPEKSGYSIAGRTDRGVHALGNVVSFDTDQNLIVNQINDLLPQSIRILAYTEVPSNFNPRFAMERHYRYVFTQDPLSGSSFNIEKMKSASKIFVGTHDFHNLSKKSERSPVRTIKSIEIFEDPGCMVFDVVGQSFLWNMVRKMVNVLLMVGTDEMDVDELETLLNPSINQIVLPAPPENLILMDVVYDGIEFKEDSYAKTKFLKSIHEEYLKKIRAAAVEMEIIRSLSLE</sequence>
<evidence type="ECO:0000256" key="7">
    <source>
        <dbReference type="RuleBase" id="RU003792"/>
    </source>
</evidence>
<evidence type="ECO:0000256" key="2">
    <source>
        <dbReference type="ARBA" id="ARBA00022694"/>
    </source>
</evidence>
<accession>A0A1D3L0T1</accession>
<dbReference type="InterPro" id="IPR020094">
    <property type="entry name" value="TruA/RsuA/RluB/E/F_N"/>
</dbReference>
<reference evidence="9 10" key="1">
    <citation type="submission" date="2016-08" db="EMBL/GenBank/DDBJ databases">
        <authorList>
            <person name="Seilhamer J.J."/>
        </authorList>
    </citation>
    <scope>NUCLEOTIDE SEQUENCE [LARGE SCALE GENOMIC DNA]</scope>
    <source>
        <strain evidence="9">Buetzberg</strain>
    </source>
</reference>
<keyword evidence="3 4" id="KW-0413">Isomerase</keyword>
<dbReference type="PIRSF" id="PIRSF001430">
    <property type="entry name" value="tRNA_psdUrid_synth"/>
    <property type="match status" value="1"/>
</dbReference>
<feature type="domain" description="Pseudouridine synthase I TruA alpha/beta" evidence="8">
    <location>
        <begin position="126"/>
        <end position="225"/>
    </location>
</feature>
<gene>
    <name evidence="4 9" type="primary">truA</name>
    <name evidence="9" type="ORF">MCBB_0698</name>
</gene>
<evidence type="ECO:0000256" key="6">
    <source>
        <dbReference type="PIRSR" id="PIRSR001430-2"/>
    </source>
</evidence>
<dbReference type="InterPro" id="IPR001406">
    <property type="entry name" value="PsdUridine_synth_TruA"/>
</dbReference>
<dbReference type="InterPro" id="IPR020095">
    <property type="entry name" value="PsdUridine_synth_TruA_C"/>
</dbReference>
<comment type="catalytic activity">
    <reaction evidence="4 7">
        <text>uridine(38/39/40) in tRNA = pseudouridine(38/39/40) in tRNA</text>
        <dbReference type="Rhea" id="RHEA:22376"/>
        <dbReference type="Rhea" id="RHEA-COMP:10085"/>
        <dbReference type="Rhea" id="RHEA-COMP:10087"/>
        <dbReference type="ChEBI" id="CHEBI:65314"/>
        <dbReference type="ChEBI" id="CHEBI:65315"/>
        <dbReference type="EC" id="5.4.99.12"/>
    </reaction>
</comment>
<dbReference type="Proteomes" id="UP000094707">
    <property type="component" value="Chromosome I"/>
</dbReference>
<feature type="active site" description="Nucleophile" evidence="4 5">
    <location>
        <position position="51"/>
    </location>
</feature>
<comment type="function">
    <text evidence="4">Formation of pseudouridine at positions 38, 39 and 40 in the anticodon stem and loop of transfer RNAs.</text>
</comment>
<dbReference type="PATRIC" id="fig|129848.4.peg.705"/>
<evidence type="ECO:0000256" key="4">
    <source>
        <dbReference type="HAMAP-Rule" id="MF_00171"/>
    </source>
</evidence>
<evidence type="ECO:0000256" key="5">
    <source>
        <dbReference type="PIRSR" id="PIRSR001430-1"/>
    </source>
</evidence>
<dbReference type="SUPFAM" id="SSF55120">
    <property type="entry name" value="Pseudouridine synthase"/>
    <property type="match status" value="1"/>
</dbReference>
<name>A0A1D3L0T1_9EURY</name>
<dbReference type="EC" id="5.4.99.12" evidence="4"/>
<evidence type="ECO:0000259" key="8">
    <source>
        <dbReference type="Pfam" id="PF01416"/>
    </source>
</evidence>
<organism evidence="9 10">
    <name type="scientific">Methanobacterium congolense</name>
    <dbReference type="NCBI Taxonomy" id="118062"/>
    <lineage>
        <taxon>Archaea</taxon>
        <taxon>Methanobacteriati</taxon>
        <taxon>Methanobacteriota</taxon>
        <taxon>Methanomada group</taxon>
        <taxon>Methanobacteria</taxon>
        <taxon>Methanobacteriales</taxon>
        <taxon>Methanobacteriaceae</taxon>
        <taxon>Methanobacterium</taxon>
    </lineage>
</organism>
<dbReference type="Gene3D" id="3.30.70.580">
    <property type="entry name" value="Pseudouridine synthase I, catalytic domain, N-terminal subdomain"/>
    <property type="match status" value="1"/>
</dbReference>
<protein>
    <recommendedName>
        <fullName evidence="4">tRNA pseudouridine synthase A</fullName>
        <ecNumber evidence="4">5.4.99.12</ecNumber>
    </recommendedName>
    <alternativeName>
        <fullName evidence="4">tRNA pseudouridine(38-40) synthase</fullName>
    </alternativeName>
    <alternativeName>
        <fullName evidence="4">tRNA pseudouridylate synthase I</fullName>
    </alternativeName>
    <alternativeName>
        <fullName evidence="4">tRNA-uridine isomerase I</fullName>
    </alternativeName>
</protein>
<dbReference type="PANTHER" id="PTHR11142:SF0">
    <property type="entry name" value="TRNA PSEUDOURIDINE SYNTHASE-LIKE 1"/>
    <property type="match status" value="1"/>
</dbReference>
<evidence type="ECO:0000313" key="10">
    <source>
        <dbReference type="Proteomes" id="UP000094707"/>
    </source>
</evidence>
<feature type="binding site" evidence="4 6">
    <location>
        <position position="104"/>
    </location>
    <ligand>
        <name>substrate</name>
    </ligand>
</feature>
<dbReference type="HAMAP" id="MF_00171">
    <property type="entry name" value="TruA"/>
    <property type="match status" value="1"/>
</dbReference>
<dbReference type="InterPro" id="IPR020103">
    <property type="entry name" value="PsdUridine_synth_cat_dom_sf"/>
</dbReference>
<dbReference type="InterPro" id="IPR020097">
    <property type="entry name" value="PsdUridine_synth_TruA_a/b_dom"/>
</dbReference>
<proteinExistence type="inferred from homology"/>
<dbReference type="PANTHER" id="PTHR11142">
    <property type="entry name" value="PSEUDOURIDYLATE SYNTHASE"/>
    <property type="match status" value="1"/>
</dbReference>
<evidence type="ECO:0000256" key="3">
    <source>
        <dbReference type="ARBA" id="ARBA00023235"/>
    </source>
</evidence>
<dbReference type="NCBIfam" id="TIGR00071">
    <property type="entry name" value="hisT_truA"/>
    <property type="match status" value="1"/>
</dbReference>
<dbReference type="AlphaFoldDB" id="A0A1D3L0T1"/>
<dbReference type="GO" id="GO:0160147">
    <property type="term" value="F:tRNA pseudouridine(38-40) synthase activity"/>
    <property type="evidence" value="ECO:0007669"/>
    <property type="project" value="UniProtKB-EC"/>
</dbReference>
<dbReference type="GO" id="GO:0003723">
    <property type="term" value="F:RNA binding"/>
    <property type="evidence" value="ECO:0007669"/>
    <property type="project" value="InterPro"/>
</dbReference>